<evidence type="ECO:0000313" key="6">
    <source>
        <dbReference type="EMBL" id="MCL6729972.1"/>
    </source>
</evidence>
<reference evidence="6" key="1">
    <citation type="submission" date="2022-05" db="EMBL/GenBank/DDBJ databases">
        <authorList>
            <person name="Jo J.-H."/>
            <person name="Im W.-T."/>
        </authorList>
    </citation>
    <scope>NUCLEOTIDE SEQUENCE</scope>
    <source>
        <strain evidence="6">SE220</strain>
    </source>
</reference>
<protein>
    <submittedName>
        <fullName evidence="6">ABC transporter substrate-binding protein</fullName>
    </submittedName>
</protein>
<proteinExistence type="inferred from homology"/>
<comment type="caution">
    <text evidence="6">The sequence shown here is derived from an EMBL/GenBank/DDBJ whole genome shotgun (WGS) entry which is preliminary data.</text>
</comment>
<keyword evidence="7" id="KW-1185">Reference proteome</keyword>
<feature type="domain" description="Solute-binding protein family 5" evidence="5">
    <location>
        <begin position="76"/>
        <end position="321"/>
    </location>
</feature>
<dbReference type="RefSeq" id="WP_249831435.1">
    <property type="nucleotide sequence ID" value="NZ_JAMGBE010000002.1"/>
</dbReference>
<evidence type="ECO:0000259" key="5">
    <source>
        <dbReference type="Pfam" id="PF00496"/>
    </source>
</evidence>
<evidence type="ECO:0000256" key="4">
    <source>
        <dbReference type="ARBA" id="ARBA00022729"/>
    </source>
</evidence>
<evidence type="ECO:0000313" key="7">
    <source>
        <dbReference type="Proteomes" id="UP001165342"/>
    </source>
</evidence>
<dbReference type="Pfam" id="PF00496">
    <property type="entry name" value="SBP_bac_5"/>
    <property type="match status" value="1"/>
</dbReference>
<evidence type="ECO:0000256" key="3">
    <source>
        <dbReference type="ARBA" id="ARBA00022448"/>
    </source>
</evidence>
<accession>A0ABT0S2G0</accession>
<dbReference type="Proteomes" id="UP001165342">
    <property type="component" value="Unassembled WGS sequence"/>
</dbReference>
<dbReference type="PROSITE" id="PS51257">
    <property type="entry name" value="PROKAR_LIPOPROTEIN"/>
    <property type="match status" value="1"/>
</dbReference>
<dbReference type="SUPFAM" id="SSF53850">
    <property type="entry name" value="Periplasmic binding protein-like II"/>
    <property type="match status" value="1"/>
</dbReference>
<name>A0ABT0S2G0_9SPHN</name>
<sequence length="492" mass="52200">MRVKHFRRFVTLALVIAVPSAVSGCREQPQGSVKVTVIGGPPKLRDPAAGPLPAGDALLLSNVAQGLVRFDAAGNIVGGLAERWNVSNDGLSYIFRLAPGDWPNGGKITAKQVARLLKRQLTGRSRNPMRDALGAVEDVVAMTDRVIEIRLVAPRPNLLPLLAQPEMAVLREGHGTGPFSESPTAQRGLLLLKREIVSPEDESKTEEDVLVGGATAGAAVQAFAAGQTDLVLGGTFADLPIARRVKLPRGSLRFDPASGLFGLVPTRKDGPLAEPDVRRLLSQAIDRDLLVRTLNVPGLTPRATIMEPGLEGVPAIAQPVWATTALSERSASLAAEARRLFGAEEKPVLRIGLPQGPGADVLLLRLMLDWGALGFTIQRANSPGQADLVLVDDVAPSSSPAWYVRRFRCEIAPICDPEADELMASARAAPVPAQRAALLVQAAARLDDALAFIPLAAPVRWSLVGSRIEGFAGNRYARHTLTGLEQKTSPGG</sequence>
<gene>
    <name evidence="6" type="ORF">LZ538_07870</name>
</gene>
<comment type="similarity">
    <text evidence="2">Belongs to the bacterial solute-binding protein 5 family.</text>
</comment>
<evidence type="ECO:0000256" key="1">
    <source>
        <dbReference type="ARBA" id="ARBA00004418"/>
    </source>
</evidence>
<evidence type="ECO:0000256" key="2">
    <source>
        <dbReference type="ARBA" id="ARBA00005695"/>
    </source>
</evidence>
<dbReference type="Gene3D" id="3.10.105.10">
    <property type="entry name" value="Dipeptide-binding Protein, Domain 3"/>
    <property type="match status" value="1"/>
</dbReference>
<comment type="subcellular location">
    <subcellularLocation>
        <location evidence="1">Periplasm</location>
    </subcellularLocation>
</comment>
<dbReference type="PANTHER" id="PTHR30290">
    <property type="entry name" value="PERIPLASMIC BINDING COMPONENT OF ABC TRANSPORTER"/>
    <property type="match status" value="1"/>
</dbReference>
<dbReference type="PANTHER" id="PTHR30290:SF10">
    <property type="entry name" value="PERIPLASMIC OLIGOPEPTIDE-BINDING PROTEIN-RELATED"/>
    <property type="match status" value="1"/>
</dbReference>
<dbReference type="EMBL" id="JAMGBE010000002">
    <property type="protein sequence ID" value="MCL6729972.1"/>
    <property type="molecule type" value="Genomic_DNA"/>
</dbReference>
<dbReference type="InterPro" id="IPR000914">
    <property type="entry name" value="SBP_5_dom"/>
</dbReference>
<dbReference type="Gene3D" id="3.40.190.10">
    <property type="entry name" value="Periplasmic binding protein-like II"/>
    <property type="match status" value="1"/>
</dbReference>
<dbReference type="InterPro" id="IPR039424">
    <property type="entry name" value="SBP_5"/>
</dbReference>
<keyword evidence="4" id="KW-0732">Signal</keyword>
<organism evidence="6 7">
    <name type="scientific">Sphingomonas hankyongi</name>
    <dbReference type="NCBI Taxonomy" id="2908209"/>
    <lineage>
        <taxon>Bacteria</taxon>
        <taxon>Pseudomonadati</taxon>
        <taxon>Pseudomonadota</taxon>
        <taxon>Alphaproteobacteria</taxon>
        <taxon>Sphingomonadales</taxon>
        <taxon>Sphingomonadaceae</taxon>
        <taxon>Sphingomonas</taxon>
    </lineage>
</organism>
<dbReference type="Gene3D" id="3.90.76.10">
    <property type="entry name" value="Dipeptide-binding Protein, Domain 1"/>
    <property type="match status" value="1"/>
</dbReference>
<keyword evidence="3" id="KW-0813">Transport</keyword>